<protein>
    <submittedName>
        <fullName evidence="1">Lysozyme</fullName>
    </submittedName>
</protein>
<comment type="caution">
    <text evidence="1">The sequence shown here is derived from an EMBL/GenBank/DDBJ whole genome shotgun (WGS) entry which is preliminary data.</text>
</comment>
<evidence type="ECO:0000313" key="1">
    <source>
        <dbReference type="EMBL" id="MFC0227400.1"/>
    </source>
</evidence>
<evidence type="ECO:0000313" key="2">
    <source>
        <dbReference type="Proteomes" id="UP001589792"/>
    </source>
</evidence>
<dbReference type="RefSeq" id="WP_380675912.1">
    <property type="nucleotide sequence ID" value="NZ_CP173186.1"/>
</dbReference>
<accession>A0ABV6EER1</accession>
<keyword evidence="2" id="KW-1185">Reference proteome</keyword>
<reference evidence="1 2" key="1">
    <citation type="submission" date="2024-09" db="EMBL/GenBank/DDBJ databases">
        <authorList>
            <person name="Sun Q."/>
            <person name="Mori K."/>
        </authorList>
    </citation>
    <scope>NUCLEOTIDE SEQUENCE [LARGE SCALE GENOMIC DNA]</scope>
    <source>
        <strain evidence="1 2">CCM 8626</strain>
    </source>
</reference>
<dbReference type="EMBL" id="JBHLXG010000010">
    <property type="protein sequence ID" value="MFC0227400.1"/>
    <property type="molecule type" value="Genomic_DNA"/>
</dbReference>
<sequence>MSAETIDSLLVSLGLETDAKSFQKANDAIKGVKDTVLQLGAASGTALSFNALTAGVAKTTLEMSRLSKNTGFTIRQIDGLRSVMNSLDIEADSAFGIVQKIFNLQEQAKFGELGDRAYWSGIFDPQKFAGMKDKMEALKYLVASYEKMDASQKRIFRSGMPEGDDSPLVRTMEMGIGKLNERLEKFYSLPGSGVIDQGLLDSSQKFNDELGTLKSNFELLGRSMAKDLLPPVNALLKAVNGFAKEHPDAAKYGLYAAGAGGSYAGWKLLQRFLPGTGNGAGTSGSSWISRFLMNPVTISAASVFTPGNIFTSAEDARSMSNPEALRRRNWALNNPGVPYPRNDMSPQSLYSGNAPRGIRNNNPGNLNFAGQSGASLENGPNARFAKFETMEQGIAALHRQIGLYLARGENTLSDIVNTYAPASDSNDVQAYISSLSNATGLGAFDRINPDDSETLIRLVKGIIDYENGTGYVSLADVAGGVNSGPDLSNYQYLSSTPPNPILRNNTNSGTVIQQTNHNTINANGVDAEEVIRRMDERNTLSLNYALSLTKTDNY</sequence>
<gene>
    <name evidence="1" type="ORF">ACFFJ3_12930</name>
</gene>
<name>A0ABV6EER1_9GAMM</name>
<dbReference type="Proteomes" id="UP001589792">
    <property type="component" value="Unassembled WGS sequence"/>
</dbReference>
<proteinExistence type="predicted"/>
<organism evidence="1 2">
    <name type="scientific">Serratia aquatilis</name>
    <dbReference type="NCBI Taxonomy" id="1737515"/>
    <lineage>
        <taxon>Bacteria</taxon>
        <taxon>Pseudomonadati</taxon>
        <taxon>Pseudomonadota</taxon>
        <taxon>Gammaproteobacteria</taxon>
        <taxon>Enterobacterales</taxon>
        <taxon>Yersiniaceae</taxon>
        <taxon>Serratia</taxon>
    </lineage>
</organism>